<evidence type="ECO:0000313" key="4">
    <source>
        <dbReference type="Proteomes" id="UP001046870"/>
    </source>
</evidence>
<feature type="compositionally biased region" description="Polar residues" evidence="2">
    <location>
        <begin position="970"/>
        <end position="983"/>
    </location>
</feature>
<comment type="caution">
    <text evidence="3">The sequence shown here is derived from an EMBL/GenBank/DDBJ whole genome shotgun (WGS) entry which is preliminary data.</text>
</comment>
<evidence type="ECO:0000256" key="1">
    <source>
        <dbReference type="SAM" id="Coils"/>
    </source>
</evidence>
<feature type="compositionally biased region" description="Basic and acidic residues" evidence="2">
    <location>
        <begin position="463"/>
        <end position="475"/>
    </location>
</feature>
<dbReference type="OrthoDB" id="6288856at2759"/>
<feature type="compositionally biased region" description="Polar residues" evidence="2">
    <location>
        <begin position="476"/>
        <end position="490"/>
    </location>
</feature>
<feature type="compositionally biased region" description="Polar residues" evidence="2">
    <location>
        <begin position="99"/>
        <end position="108"/>
    </location>
</feature>
<feature type="coiled-coil region" evidence="1">
    <location>
        <begin position="674"/>
        <end position="764"/>
    </location>
</feature>
<dbReference type="AlphaFoldDB" id="A0A9D3Q8D3"/>
<dbReference type="GO" id="GO:0005814">
    <property type="term" value="C:centriole"/>
    <property type="evidence" value="ECO:0007669"/>
    <property type="project" value="TreeGrafter"/>
</dbReference>
<dbReference type="InterPro" id="IPR026636">
    <property type="entry name" value="MPHOSPH9"/>
</dbReference>
<feature type="region of interest" description="Disordered" evidence="2">
    <location>
        <begin position="580"/>
        <end position="615"/>
    </location>
</feature>
<dbReference type="Proteomes" id="UP001046870">
    <property type="component" value="Chromosome 4"/>
</dbReference>
<feature type="compositionally biased region" description="Basic and acidic residues" evidence="2">
    <location>
        <begin position="245"/>
        <end position="266"/>
    </location>
</feature>
<feature type="coiled-coil region" evidence="1">
    <location>
        <begin position="1074"/>
        <end position="1133"/>
    </location>
</feature>
<feature type="compositionally biased region" description="Polar residues" evidence="2">
    <location>
        <begin position="1"/>
        <end position="23"/>
    </location>
</feature>
<evidence type="ECO:0008006" key="5">
    <source>
        <dbReference type="Google" id="ProtNLM"/>
    </source>
</evidence>
<feature type="region of interest" description="Disordered" evidence="2">
    <location>
        <begin position="993"/>
        <end position="1012"/>
    </location>
</feature>
<sequence>MSTDDSISEDVSTSAALSHNNADASGGKESEASIISSEGTPSGPTGLQEERSPVRSVRTLQGFLQAAAGAVRSETPPTPVSSSSHKSRNLCLSPEEFSSGRSLPSINPSPLETLTALVQEIHNSGETDPELWKDSEGRWLHLFKLVEKQYQEQILAQQEQYQCQIQLIQDEIKALVQLQNRPSATQLTEGSPAHSPGEPSLSDPEPPVPPPSRAHAASPQGNRKERAAAVLLSSGYGTQSASEHSLCRGEDPHGADARRGEEDEKPQLSSSPPACSVPPSPPAYSVSPSPPAYSVSPSLTEVKRPEPELSALSETPPGSLLSIPGLPADQPQTNSQSLTTWAQRQKHRQQRNRPAQGPELEAQQELQREQSCGGSHPAKADSPDNYRSVVQSTHPFYLTRSDSLVSQASGFTYWKLDENELFWPLPDSLDSGAHRLLQEASVGLNPPNEPRLSVSLRDIYQSKQREETRHHDRDNPFSSSTSVPQGSTLHVTPLTRTTSFTSPFRCSSPSFSAQLQTSPAVGAPIASDSTSEGPSGQYRTDNPKDSSLNTPVKRTPRQHLNRMATAPCCTSPVLSKGVRGASCRPCSKDEPSHSDLTASSRMDPWPPDQAMSSLEKTSSLGDPVMLSLVRQSMKEKTSRHIADLRAYYESEISILKEKLGLVTQPPSCAMKETNQLLQDRCENLEKGLTEARAHIQELEDQNLLLERQLAEWQDRYDTASAMVQVLQERLEETKQSGEEKDATADRLQARLRQLEEAYHKAYRVSDDKDAQRKKEHKMLQDLIAKYEALGKDHTRVKDKLASTENRLFDANAQISELKRIISKMESQIKQLEHENLKTRHLSRRHSQPVGAGMYHYPDLLLSPGKSLVELEASCQKWPDPCQPPDQTVTDTTRRYSPPEKEETEGRATSSEPAKRDSPVIPLMKSLIQMEEIRATDGQALHRANVHSSSKRDALIPPLSAKSSPKRCPSENFSTAFGPSSTWQRHSHTRFDMRLDQRGPMPSSPSHSSSAKKKLQFMPSQGLEANYQPSNSGGGLIGGTELMEQAAGPAWEELRTEGSEVEPLPRPSEARLHSLADMERLFDELTHEKQQIEAALSRIPGAGGRVTLQAKLDEEALEDRLEKINRELGSIRMTLKKFHVLRSSANI</sequence>
<gene>
    <name evidence="3" type="ORF">MATL_G00061950</name>
</gene>
<name>A0A9D3Q8D3_MEGAT</name>
<feature type="region of interest" description="Disordered" evidence="2">
    <location>
        <begin position="876"/>
        <end position="920"/>
    </location>
</feature>
<feature type="compositionally biased region" description="Low complexity" evidence="2">
    <location>
        <begin position="283"/>
        <end position="298"/>
    </location>
</feature>
<feature type="coiled-coil region" evidence="1">
    <location>
        <begin position="800"/>
        <end position="841"/>
    </location>
</feature>
<protein>
    <recommendedName>
        <fullName evidence="5">M-phase phosphoprotein 9</fullName>
    </recommendedName>
</protein>
<feature type="compositionally biased region" description="Polar residues" evidence="2">
    <location>
        <begin position="33"/>
        <end position="45"/>
    </location>
</feature>
<feature type="compositionally biased region" description="Polar residues" evidence="2">
    <location>
        <begin position="527"/>
        <end position="552"/>
    </location>
</feature>
<dbReference type="SUPFAM" id="SSF57997">
    <property type="entry name" value="Tropomyosin"/>
    <property type="match status" value="1"/>
</dbReference>
<keyword evidence="1" id="KW-0175">Coiled coil</keyword>
<evidence type="ECO:0000256" key="2">
    <source>
        <dbReference type="SAM" id="MobiDB-lite"/>
    </source>
</evidence>
<feature type="compositionally biased region" description="Low complexity" evidence="2">
    <location>
        <begin position="999"/>
        <end position="1008"/>
    </location>
</feature>
<feature type="region of interest" description="Disordered" evidence="2">
    <location>
        <begin position="463"/>
        <end position="490"/>
    </location>
</feature>
<feature type="compositionally biased region" description="Polar residues" evidence="2">
    <location>
        <begin position="330"/>
        <end position="343"/>
    </location>
</feature>
<accession>A0A9D3Q8D3</accession>
<dbReference type="PANTHER" id="PTHR14926">
    <property type="entry name" value="M-PHASE PHOSPHOPROTEIN 9"/>
    <property type="match status" value="1"/>
</dbReference>
<dbReference type="EMBL" id="JAFDVH010000004">
    <property type="protein sequence ID" value="KAG7480980.1"/>
    <property type="molecule type" value="Genomic_DNA"/>
</dbReference>
<reference evidence="3" key="1">
    <citation type="submission" date="2021-01" db="EMBL/GenBank/DDBJ databases">
        <authorList>
            <person name="Zahm M."/>
            <person name="Roques C."/>
            <person name="Cabau C."/>
            <person name="Klopp C."/>
            <person name="Donnadieu C."/>
            <person name="Jouanno E."/>
            <person name="Lampietro C."/>
            <person name="Louis A."/>
            <person name="Herpin A."/>
            <person name="Echchiki A."/>
            <person name="Berthelot C."/>
            <person name="Parey E."/>
            <person name="Roest-Crollius H."/>
            <person name="Braasch I."/>
            <person name="Postlethwait J."/>
            <person name="Bobe J."/>
            <person name="Montfort J."/>
            <person name="Bouchez O."/>
            <person name="Begum T."/>
            <person name="Mejri S."/>
            <person name="Adams A."/>
            <person name="Chen W.-J."/>
            <person name="Guiguen Y."/>
        </authorList>
    </citation>
    <scope>NUCLEOTIDE SEQUENCE</scope>
    <source>
        <strain evidence="3">YG-15Mar2019-1</strain>
        <tissue evidence="3">Brain</tissue>
    </source>
</reference>
<evidence type="ECO:0000313" key="3">
    <source>
        <dbReference type="EMBL" id="KAG7480980.1"/>
    </source>
</evidence>
<feature type="region of interest" description="Disordered" evidence="2">
    <location>
        <begin position="185"/>
        <end position="387"/>
    </location>
</feature>
<feature type="compositionally biased region" description="Basic and acidic residues" evidence="2">
    <location>
        <begin position="891"/>
        <end position="905"/>
    </location>
</feature>
<feature type="region of interest" description="Disordered" evidence="2">
    <location>
        <begin position="943"/>
        <end position="985"/>
    </location>
</feature>
<keyword evidence="4" id="KW-1185">Reference proteome</keyword>
<dbReference type="PANTHER" id="PTHR14926:SF1">
    <property type="entry name" value="M-PHASE PHOSPHOPROTEIN 9"/>
    <property type="match status" value="1"/>
</dbReference>
<proteinExistence type="predicted"/>
<feature type="compositionally biased region" description="Low complexity" evidence="2">
    <location>
        <begin position="316"/>
        <end position="327"/>
    </location>
</feature>
<feature type="region of interest" description="Disordered" evidence="2">
    <location>
        <begin position="1"/>
        <end position="108"/>
    </location>
</feature>
<feature type="region of interest" description="Disordered" evidence="2">
    <location>
        <begin position="511"/>
        <end position="559"/>
    </location>
</feature>
<organism evidence="3 4">
    <name type="scientific">Megalops atlanticus</name>
    <name type="common">Tarpon</name>
    <name type="synonym">Clupea gigantea</name>
    <dbReference type="NCBI Taxonomy" id="7932"/>
    <lineage>
        <taxon>Eukaryota</taxon>
        <taxon>Metazoa</taxon>
        <taxon>Chordata</taxon>
        <taxon>Craniata</taxon>
        <taxon>Vertebrata</taxon>
        <taxon>Euteleostomi</taxon>
        <taxon>Actinopterygii</taxon>
        <taxon>Neopterygii</taxon>
        <taxon>Teleostei</taxon>
        <taxon>Elopiformes</taxon>
        <taxon>Megalopidae</taxon>
        <taxon>Megalops</taxon>
    </lineage>
</organism>